<dbReference type="PROSITE" id="PS51202">
    <property type="entry name" value="RCK_C"/>
    <property type="match status" value="2"/>
</dbReference>
<feature type="transmembrane region" description="Helical" evidence="7">
    <location>
        <begin position="584"/>
        <end position="604"/>
    </location>
</feature>
<comment type="subcellular location">
    <subcellularLocation>
        <location evidence="1">Membrane</location>
        <topology evidence="1">Multi-pass membrane protein</topology>
    </subcellularLocation>
</comment>
<feature type="transmembrane region" description="Helical" evidence="7">
    <location>
        <begin position="502"/>
        <end position="532"/>
    </location>
</feature>
<gene>
    <name evidence="9" type="ORF">HAHE_21290</name>
</gene>
<dbReference type="SUPFAM" id="SSF116726">
    <property type="entry name" value="TrkA C-terminal domain-like"/>
    <property type="match status" value="2"/>
</dbReference>
<evidence type="ECO:0000256" key="5">
    <source>
        <dbReference type="ARBA" id="ARBA00022989"/>
    </source>
</evidence>
<dbReference type="Gene3D" id="3.30.70.1450">
    <property type="entry name" value="Regulator of K+ conductance, C-terminal domain"/>
    <property type="match status" value="2"/>
</dbReference>
<dbReference type="EMBL" id="AP024702">
    <property type="protein sequence ID" value="BCX48221.1"/>
    <property type="molecule type" value="Genomic_DNA"/>
</dbReference>
<dbReference type="RefSeq" id="WP_338684290.1">
    <property type="nucleotide sequence ID" value="NZ_AP024702.1"/>
</dbReference>
<organism evidence="9 10">
    <name type="scientific">Haloferula helveola</name>
    <dbReference type="NCBI Taxonomy" id="490095"/>
    <lineage>
        <taxon>Bacteria</taxon>
        <taxon>Pseudomonadati</taxon>
        <taxon>Verrucomicrobiota</taxon>
        <taxon>Verrucomicrobiia</taxon>
        <taxon>Verrucomicrobiales</taxon>
        <taxon>Verrucomicrobiaceae</taxon>
        <taxon>Haloferula</taxon>
    </lineage>
</organism>
<dbReference type="Pfam" id="PF03600">
    <property type="entry name" value="CitMHS"/>
    <property type="match status" value="1"/>
</dbReference>
<feature type="transmembrane region" description="Helical" evidence="7">
    <location>
        <begin position="465"/>
        <end position="490"/>
    </location>
</feature>
<evidence type="ECO:0000313" key="9">
    <source>
        <dbReference type="EMBL" id="BCX48221.1"/>
    </source>
</evidence>
<feature type="transmembrane region" description="Helical" evidence="7">
    <location>
        <begin position="57"/>
        <end position="76"/>
    </location>
</feature>
<evidence type="ECO:0000256" key="3">
    <source>
        <dbReference type="ARBA" id="ARBA00022692"/>
    </source>
</evidence>
<feature type="transmembrane region" description="Helical" evidence="7">
    <location>
        <begin position="405"/>
        <end position="427"/>
    </location>
</feature>
<dbReference type="InterPro" id="IPR036721">
    <property type="entry name" value="RCK_C_sf"/>
</dbReference>
<evidence type="ECO:0000256" key="4">
    <source>
        <dbReference type="ARBA" id="ARBA00022737"/>
    </source>
</evidence>
<dbReference type="PANTHER" id="PTHR43652">
    <property type="entry name" value="BASIC AMINO ACID ANTIPORTER YFCC-RELATED"/>
    <property type="match status" value="1"/>
</dbReference>
<accession>A0ABN6H3J1</accession>
<evidence type="ECO:0000313" key="10">
    <source>
        <dbReference type="Proteomes" id="UP001374893"/>
    </source>
</evidence>
<proteinExistence type="predicted"/>
<dbReference type="InterPro" id="IPR004680">
    <property type="entry name" value="Cit_transptr-like_dom"/>
</dbReference>
<evidence type="ECO:0000256" key="6">
    <source>
        <dbReference type="ARBA" id="ARBA00023136"/>
    </source>
</evidence>
<dbReference type="InterPro" id="IPR051679">
    <property type="entry name" value="DASS-Related_Transporters"/>
</dbReference>
<feature type="transmembrane region" description="Helical" evidence="7">
    <location>
        <begin position="433"/>
        <end position="453"/>
    </location>
</feature>
<evidence type="ECO:0000256" key="1">
    <source>
        <dbReference type="ARBA" id="ARBA00004141"/>
    </source>
</evidence>
<feature type="transmembrane region" description="Helical" evidence="7">
    <location>
        <begin position="143"/>
        <end position="167"/>
    </location>
</feature>
<feature type="transmembrane region" description="Helical" evidence="7">
    <location>
        <begin position="179"/>
        <end position="201"/>
    </location>
</feature>
<feature type="transmembrane region" description="Helical" evidence="7">
    <location>
        <begin position="100"/>
        <end position="131"/>
    </location>
</feature>
<name>A0ABN6H3J1_9BACT</name>
<feature type="domain" description="RCK C-terminal" evidence="8">
    <location>
        <begin position="214"/>
        <end position="298"/>
    </location>
</feature>
<dbReference type="PANTHER" id="PTHR43652:SF2">
    <property type="entry name" value="BASIC AMINO ACID ANTIPORTER YFCC-RELATED"/>
    <property type="match status" value="1"/>
</dbReference>
<dbReference type="Pfam" id="PF02080">
    <property type="entry name" value="TrkA_C"/>
    <property type="match status" value="1"/>
</dbReference>
<feature type="transmembrane region" description="Helical" evidence="7">
    <location>
        <begin position="544"/>
        <end position="564"/>
    </location>
</feature>
<keyword evidence="3 7" id="KW-0812">Transmembrane</keyword>
<feature type="domain" description="RCK C-terminal" evidence="8">
    <location>
        <begin position="305"/>
        <end position="389"/>
    </location>
</feature>
<protein>
    <submittedName>
        <fullName evidence="9">Sodium:sulfate symporter</fullName>
    </submittedName>
</protein>
<keyword evidence="10" id="KW-1185">Reference proteome</keyword>
<feature type="transmembrane region" description="Helical" evidence="7">
    <location>
        <begin position="12"/>
        <end position="45"/>
    </location>
</feature>
<keyword evidence="2" id="KW-0813">Transport</keyword>
<dbReference type="InterPro" id="IPR006037">
    <property type="entry name" value="RCK_C"/>
</dbReference>
<sequence length="606" mass="65277">MISTVPPEWEQYLVFAVTLGVFAVFLWGKLSVELVALGAAGVLLLTGIVDRDDLLSAFANPAPVTIGALFIISAALERTGQIAKLGRLFNVVAKGSERRALLTLLVVCVVCSAFVNNTPLVVILLPVILGFCRDSGAKPSRLLIPMSYACILGGTCSMAGTSTNILVDGIAREQGIEPFHLFSIAPLGMIYAVLGSAYLWLFGSKLLPARDTLATLLDAARGREFLIQAEVPTDSSLIGQAAVEVLKGRSRSLKVIEVRRRGRVLEDALNEIYLEEGDRLLIRTGTKGVAELHRSEGVNVGLGESDLTPMEQREAVLLEGMIGPNSSLAGRTLTELAFRQRFGALILAIHREGQNITRDFETLRLEFGDTLLVEGSREGIERLKAERDFITLSEPRPEAFNLRKAPFALAGILLFVFLASFDFAWIGLPSVDFDTFSAAFLAGLFVLLTGCLTPREAYEAVDWKILLLIIGMLVLGIAMDKTGAASTVAAHVADWLAPLGPWGILCGLYLLASIMTEMVSNNAVAVVLAPIALRIAEAVDASPIPFLIAVMFGASASFATPIGYQTNTYVFGAGGYHFKDFVKVGLPLNLLLWIVASITIPLIWPF</sequence>
<keyword evidence="5 7" id="KW-1133">Transmembrane helix</keyword>
<evidence type="ECO:0000256" key="2">
    <source>
        <dbReference type="ARBA" id="ARBA00022448"/>
    </source>
</evidence>
<reference evidence="9 10" key="1">
    <citation type="submission" date="2021-06" db="EMBL/GenBank/DDBJ databases">
        <title>Complete genome of Haloferula helveola possessing various polysaccharide degrading enzymes.</title>
        <authorList>
            <person name="Takami H."/>
            <person name="Huang C."/>
            <person name="Hamasaki K."/>
        </authorList>
    </citation>
    <scope>NUCLEOTIDE SEQUENCE [LARGE SCALE GENOMIC DNA]</scope>
    <source>
        <strain evidence="9 10">CN-1</strain>
    </source>
</reference>
<evidence type="ECO:0000256" key="7">
    <source>
        <dbReference type="SAM" id="Phobius"/>
    </source>
</evidence>
<keyword evidence="6 7" id="KW-0472">Membrane</keyword>
<keyword evidence="4" id="KW-0677">Repeat</keyword>
<evidence type="ECO:0000259" key="8">
    <source>
        <dbReference type="PROSITE" id="PS51202"/>
    </source>
</evidence>
<dbReference type="Proteomes" id="UP001374893">
    <property type="component" value="Chromosome"/>
</dbReference>